<dbReference type="PROSITE" id="PS00430">
    <property type="entry name" value="TONB_DEPENDENT_REC_1"/>
    <property type="match status" value="1"/>
</dbReference>
<reference evidence="3 4" key="1">
    <citation type="journal article" date="1979" name="Int. J. Syst. Evol. Microbiol.">
        <title>Bacillus globisporus subsp. marinus subsp. nov.</title>
        <authorList>
            <person name="Liu H."/>
        </authorList>
    </citation>
    <scope>NUCLEOTIDE SEQUENCE [LARGE SCALE GENOMIC DNA]</scope>
    <source>
        <strain evidence="3 4">DSM 1297</strain>
    </source>
</reference>
<dbReference type="SMART" id="SM00710">
    <property type="entry name" value="PbH1"/>
    <property type="match status" value="5"/>
</dbReference>
<keyword evidence="1" id="KW-0812">Transmembrane</keyword>
<organism evidence="3 4">
    <name type="scientific">Jeotgalibacillus marinus</name>
    <dbReference type="NCBI Taxonomy" id="86667"/>
    <lineage>
        <taxon>Bacteria</taxon>
        <taxon>Bacillati</taxon>
        <taxon>Bacillota</taxon>
        <taxon>Bacilli</taxon>
        <taxon>Bacillales</taxon>
        <taxon>Caryophanaceae</taxon>
        <taxon>Jeotgalibacillus</taxon>
    </lineage>
</organism>
<feature type="domain" description="Periplasmic copper-binding protein NosD beta helix" evidence="2">
    <location>
        <begin position="57"/>
        <end position="249"/>
    </location>
</feature>
<keyword evidence="4" id="KW-1185">Reference proteome</keyword>
<dbReference type="Gene3D" id="2.160.20.10">
    <property type="entry name" value="Single-stranded right-handed beta-helix, Pectin lyase-like"/>
    <property type="match status" value="1"/>
</dbReference>
<dbReference type="EMBL" id="JBFMIA010000011">
    <property type="protein sequence ID" value="MEW9502566.1"/>
    <property type="molecule type" value="Genomic_DNA"/>
</dbReference>
<dbReference type="InterPro" id="IPR011050">
    <property type="entry name" value="Pectin_lyase_fold/virulence"/>
</dbReference>
<evidence type="ECO:0000256" key="1">
    <source>
        <dbReference type="SAM" id="Phobius"/>
    </source>
</evidence>
<accession>A0ABV3Q606</accession>
<name>A0ABV3Q606_9BACL</name>
<evidence type="ECO:0000259" key="2">
    <source>
        <dbReference type="Pfam" id="PF05048"/>
    </source>
</evidence>
<proteinExistence type="predicted"/>
<sequence>MKNDNLLLKAILFVNVLRLIFSSVIALVIIIGLGVFFFNEKTLVVPDEFPTIQDAVDAAVPGDTILVKASGGPYEESVLITTEDINLIGIGKEKPVIDGDTVVGGGNGITIDNTSGVLVKNFIVQNFDSVRGIFLDSSNNNMIKENIVNNNELGIRLSDSNSNMIKGNTANDNSGFDGIFLSGSDNNMIKGNNFNGNNRFGIFLNFGTSSSSNLIKGNTANNNGNDGIFLDAAANNNNVFFNRAFGNGNGMTTFDINDQDANNFKGNKCGTSFGANVDCGN</sequence>
<dbReference type="Proteomes" id="UP001556040">
    <property type="component" value="Unassembled WGS sequence"/>
</dbReference>
<feature type="transmembrane region" description="Helical" evidence="1">
    <location>
        <begin position="12"/>
        <end position="38"/>
    </location>
</feature>
<protein>
    <submittedName>
        <fullName evidence="3">NosD domain-containing protein</fullName>
    </submittedName>
</protein>
<keyword evidence="1" id="KW-1133">Transmembrane helix</keyword>
<dbReference type="InterPro" id="IPR007742">
    <property type="entry name" value="NosD_dom"/>
</dbReference>
<dbReference type="Pfam" id="PF05048">
    <property type="entry name" value="NosD"/>
    <property type="match status" value="1"/>
</dbReference>
<keyword evidence="1" id="KW-0472">Membrane</keyword>
<evidence type="ECO:0000313" key="3">
    <source>
        <dbReference type="EMBL" id="MEW9502566.1"/>
    </source>
</evidence>
<dbReference type="NCBIfam" id="TIGR03804">
    <property type="entry name" value="para_beta_helix"/>
    <property type="match status" value="3"/>
</dbReference>
<comment type="caution">
    <text evidence="3">The sequence shown here is derived from an EMBL/GenBank/DDBJ whole genome shotgun (WGS) entry which is preliminary data.</text>
</comment>
<dbReference type="InterPro" id="IPR022441">
    <property type="entry name" value="Para_beta_helix_rpt-2"/>
</dbReference>
<dbReference type="InterPro" id="IPR006626">
    <property type="entry name" value="PbH1"/>
</dbReference>
<dbReference type="SUPFAM" id="SSF51126">
    <property type="entry name" value="Pectin lyase-like"/>
    <property type="match status" value="1"/>
</dbReference>
<evidence type="ECO:0000313" key="4">
    <source>
        <dbReference type="Proteomes" id="UP001556040"/>
    </source>
</evidence>
<dbReference type="RefSeq" id="WP_367780051.1">
    <property type="nucleotide sequence ID" value="NZ_JBFMIA010000011.1"/>
</dbReference>
<dbReference type="InterPro" id="IPR012334">
    <property type="entry name" value="Pectin_lyas_fold"/>
</dbReference>
<gene>
    <name evidence="3" type="ORF">AB1471_12265</name>
</gene>
<dbReference type="InterPro" id="IPR010916">
    <property type="entry name" value="TonB_box_CS"/>
</dbReference>